<name>A0ABV3FIP8_9NOCA</name>
<sequence length="112" mass="11762">MTQNSPRRIEVVGIPQTAPVRPPTGPGGGRTPRSSLVGCPRCAALMADRARHEAWHAEQDAQMQKALADLAAVRRWAQGVVADLSRLASFPITGSGPASGDITNDGKEAGHE</sequence>
<feature type="region of interest" description="Disordered" evidence="1">
    <location>
        <begin position="1"/>
        <end position="37"/>
    </location>
</feature>
<evidence type="ECO:0000313" key="2">
    <source>
        <dbReference type="EMBL" id="MEV0367546.1"/>
    </source>
</evidence>
<comment type="caution">
    <text evidence="2">The sequence shown here is derived from an EMBL/GenBank/DDBJ whole genome shotgun (WGS) entry which is preliminary data.</text>
</comment>
<dbReference type="RefSeq" id="WP_357987277.1">
    <property type="nucleotide sequence ID" value="NZ_JBFAIH010000031.1"/>
</dbReference>
<protein>
    <recommendedName>
        <fullName evidence="4">C2H2-type domain-containing protein</fullName>
    </recommendedName>
</protein>
<organism evidence="2 3">
    <name type="scientific">Nocardia fusca</name>
    <dbReference type="NCBI Taxonomy" id="941183"/>
    <lineage>
        <taxon>Bacteria</taxon>
        <taxon>Bacillati</taxon>
        <taxon>Actinomycetota</taxon>
        <taxon>Actinomycetes</taxon>
        <taxon>Mycobacteriales</taxon>
        <taxon>Nocardiaceae</taxon>
        <taxon>Nocardia</taxon>
    </lineage>
</organism>
<accession>A0ABV3FIP8</accession>
<reference evidence="2 3" key="1">
    <citation type="submission" date="2024-06" db="EMBL/GenBank/DDBJ databases">
        <title>The Natural Products Discovery Center: Release of the First 8490 Sequenced Strains for Exploring Actinobacteria Biosynthetic Diversity.</title>
        <authorList>
            <person name="Kalkreuter E."/>
            <person name="Kautsar S.A."/>
            <person name="Yang D."/>
            <person name="Bader C.D."/>
            <person name="Teijaro C.N."/>
            <person name="Fluegel L."/>
            <person name="Davis C.M."/>
            <person name="Simpson J.R."/>
            <person name="Lauterbach L."/>
            <person name="Steele A.D."/>
            <person name="Gui C."/>
            <person name="Meng S."/>
            <person name="Li G."/>
            <person name="Viehrig K."/>
            <person name="Ye F."/>
            <person name="Su P."/>
            <person name="Kiefer A.F."/>
            <person name="Nichols A."/>
            <person name="Cepeda A.J."/>
            <person name="Yan W."/>
            <person name="Fan B."/>
            <person name="Jiang Y."/>
            <person name="Adhikari A."/>
            <person name="Zheng C.-J."/>
            <person name="Schuster L."/>
            <person name="Cowan T.M."/>
            <person name="Smanski M.J."/>
            <person name="Chevrette M.G."/>
            <person name="De Carvalho L.P.S."/>
            <person name="Shen B."/>
        </authorList>
    </citation>
    <scope>NUCLEOTIDE SEQUENCE [LARGE SCALE GENOMIC DNA]</scope>
    <source>
        <strain evidence="2 3">NPDC050671</strain>
    </source>
</reference>
<dbReference type="EMBL" id="JBFAIH010000031">
    <property type="protein sequence ID" value="MEV0367546.1"/>
    <property type="molecule type" value="Genomic_DNA"/>
</dbReference>
<keyword evidence="3" id="KW-1185">Reference proteome</keyword>
<feature type="region of interest" description="Disordered" evidence="1">
    <location>
        <begin position="90"/>
        <end position="112"/>
    </location>
</feature>
<proteinExistence type="predicted"/>
<evidence type="ECO:0000256" key="1">
    <source>
        <dbReference type="SAM" id="MobiDB-lite"/>
    </source>
</evidence>
<gene>
    <name evidence="2" type="ORF">AB0H72_33155</name>
</gene>
<dbReference type="Proteomes" id="UP001551658">
    <property type="component" value="Unassembled WGS sequence"/>
</dbReference>
<evidence type="ECO:0000313" key="3">
    <source>
        <dbReference type="Proteomes" id="UP001551658"/>
    </source>
</evidence>
<evidence type="ECO:0008006" key="4">
    <source>
        <dbReference type="Google" id="ProtNLM"/>
    </source>
</evidence>